<reference evidence="1" key="1">
    <citation type="submission" date="2021-06" db="EMBL/GenBank/DDBJ databases">
        <authorList>
            <person name="Hodson N. C."/>
            <person name="Mongue J. A."/>
            <person name="Jaron S. K."/>
        </authorList>
    </citation>
    <scope>NUCLEOTIDE SEQUENCE</scope>
</reference>
<protein>
    <submittedName>
        <fullName evidence="1">Uncharacterized protein</fullName>
    </submittedName>
</protein>
<organism evidence="1 2">
    <name type="scientific">Allacma fusca</name>
    <dbReference type="NCBI Taxonomy" id="39272"/>
    <lineage>
        <taxon>Eukaryota</taxon>
        <taxon>Metazoa</taxon>
        <taxon>Ecdysozoa</taxon>
        <taxon>Arthropoda</taxon>
        <taxon>Hexapoda</taxon>
        <taxon>Collembola</taxon>
        <taxon>Symphypleona</taxon>
        <taxon>Sminthuridae</taxon>
        <taxon>Allacma</taxon>
    </lineage>
</organism>
<dbReference type="InterPro" id="IPR006616">
    <property type="entry name" value="DM9_repeat"/>
</dbReference>
<name>A0A8J2KYF3_9HEXA</name>
<keyword evidence="2" id="KW-1185">Reference proteome</keyword>
<gene>
    <name evidence="1" type="ORF">AFUS01_LOCUS22545</name>
</gene>
<dbReference type="PANTHER" id="PTHR31649">
    <property type="entry name" value="AGAP009604-PA"/>
    <property type="match status" value="1"/>
</dbReference>
<dbReference type="PANTHER" id="PTHR31649:SF1">
    <property type="entry name" value="FARNESOIC ACID O-METHYL TRANSFERASE DOMAIN-CONTAINING PROTEIN"/>
    <property type="match status" value="1"/>
</dbReference>
<dbReference type="EMBL" id="CAJVCH010263593">
    <property type="protein sequence ID" value="CAG7734141.1"/>
    <property type="molecule type" value="Genomic_DNA"/>
</dbReference>
<evidence type="ECO:0000313" key="2">
    <source>
        <dbReference type="Proteomes" id="UP000708208"/>
    </source>
</evidence>
<evidence type="ECO:0000313" key="1">
    <source>
        <dbReference type="EMBL" id="CAG7734141.1"/>
    </source>
</evidence>
<comment type="caution">
    <text evidence="1">The sequence shown here is derived from an EMBL/GenBank/DDBJ whole genome shotgun (WGS) entry which is preliminary data.</text>
</comment>
<dbReference type="AlphaFoldDB" id="A0A8J2KYF3"/>
<dbReference type="SMART" id="SM00696">
    <property type="entry name" value="DM9"/>
    <property type="match status" value="2"/>
</dbReference>
<dbReference type="Proteomes" id="UP000708208">
    <property type="component" value="Unassembled WGS sequence"/>
</dbReference>
<accession>A0A8J2KYF3</accession>
<sequence length="163" mass="18371">MHPCTGYNFQRNQSEVNVPWIWLPSSNNGNIPDHVVESGLEADLKLYVARGKLDNIWIPGKFDGTSQKCYISWKGKEHVVANYEILIDPDDKRLRWIPSSQGLLVDKAVLGGVNEVGETFYIGRAWHNGANIPGRIHPSHRVCYIPSGGKEQHYVTYQILVSS</sequence>
<proteinExistence type="predicted"/>
<dbReference type="OrthoDB" id="1925699at2759"/>
<dbReference type="Pfam" id="PF11901">
    <property type="entry name" value="DM9"/>
    <property type="match status" value="1"/>
</dbReference>